<feature type="domain" description="LysM" evidence="4">
    <location>
        <begin position="379"/>
        <end position="423"/>
    </location>
</feature>
<dbReference type="GO" id="GO:0008933">
    <property type="term" value="F:peptidoglycan lytic transglycosylase activity"/>
    <property type="evidence" value="ECO:0007669"/>
    <property type="project" value="InterPro"/>
</dbReference>
<dbReference type="InterPro" id="IPR036779">
    <property type="entry name" value="LysM_dom_sf"/>
</dbReference>
<evidence type="ECO:0000256" key="3">
    <source>
        <dbReference type="SAM" id="SignalP"/>
    </source>
</evidence>
<dbReference type="InParanoid" id="A0A1M7ES75"/>
<dbReference type="GO" id="GO:0000270">
    <property type="term" value="P:peptidoglycan metabolic process"/>
    <property type="evidence" value="ECO:0007669"/>
    <property type="project" value="InterPro"/>
</dbReference>
<dbReference type="PANTHER" id="PTHR33734">
    <property type="entry name" value="LYSM DOMAIN-CONTAINING GPI-ANCHORED PROTEIN 2"/>
    <property type="match status" value="1"/>
</dbReference>
<evidence type="ECO:0000313" key="5">
    <source>
        <dbReference type="EMBL" id="SHL94601.1"/>
    </source>
</evidence>
<evidence type="ECO:0000259" key="4">
    <source>
        <dbReference type="PROSITE" id="PS51782"/>
    </source>
</evidence>
<dbReference type="STRING" id="29571.SAMN05878437_0402"/>
<evidence type="ECO:0000256" key="2">
    <source>
        <dbReference type="SAM" id="MobiDB-lite"/>
    </source>
</evidence>
<evidence type="ECO:0000256" key="1">
    <source>
        <dbReference type="ARBA" id="ARBA00007734"/>
    </source>
</evidence>
<feature type="compositionally biased region" description="Low complexity" evidence="2">
    <location>
        <begin position="46"/>
        <end position="65"/>
    </location>
</feature>
<dbReference type="AlphaFoldDB" id="A0A1M7ES75"/>
<dbReference type="CDD" id="cd00118">
    <property type="entry name" value="LysM"/>
    <property type="match status" value="1"/>
</dbReference>
<dbReference type="Pfam" id="PF01464">
    <property type="entry name" value="SLT"/>
    <property type="match status" value="1"/>
</dbReference>
<dbReference type="Pfam" id="PF01476">
    <property type="entry name" value="LysM"/>
    <property type="match status" value="1"/>
</dbReference>
<keyword evidence="6" id="KW-1185">Reference proteome</keyword>
<dbReference type="EMBL" id="LT670847">
    <property type="protein sequence ID" value="SHL94601.1"/>
    <property type="molecule type" value="Genomic_DNA"/>
</dbReference>
<name>A0A1M7ES75_9GAMM</name>
<dbReference type="InterPro" id="IPR018392">
    <property type="entry name" value="LysM"/>
</dbReference>
<keyword evidence="3" id="KW-0732">Signal</keyword>
<dbReference type="Proteomes" id="UP000190911">
    <property type="component" value="Chromosome I"/>
</dbReference>
<proteinExistence type="inferred from homology"/>
<dbReference type="PANTHER" id="PTHR33734:SF22">
    <property type="entry name" value="MEMBRANE-BOUND LYTIC MUREIN TRANSGLYCOSYLASE D"/>
    <property type="match status" value="1"/>
</dbReference>
<dbReference type="PROSITE" id="PS51782">
    <property type="entry name" value="LYSM"/>
    <property type="match status" value="1"/>
</dbReference>
<gene>
    <name evidence="5" type="ORF">SAMN05878437_0402</name>
</gene>
<comment type="similarity">
    <text evidence="1">Belongs to the transglycosylase Slt family.</text>
</comment>
<reference evidence="5 6" key="1">
    <citation type="submission" date="2016-11" db="EMBL/GenBank/DDBJ databases">
        <authorList>
            <person name="Jaros S."/>
            <person name="Januszkiewicz K."/>
            <person name="Wedrychowicz H."/>
        </authorList>
    </citation>
    <scope>NUCLEOTIDE SEQUENCE [LARGE SCALE GENOMIC DNA]</scope>
    <source>
        <strain evidence="5 6">ACAM 12</strain>
    </source>
</reference>
<dbReference type="SUPFAM" id="SSF53955">
    <property type="entry name" value="Lysozyme-like"/>
    <property type="match status" value="1"/>
</dbReference>
<dbReference type="FunCoup" id="A0A1M7ES75">
    <property type="interactions" value="126"/>
</dbReference>
<dbReference type="SMART" id="SM00257">
    <property type="entry name" value="LysM"/>
    <property type="match status" value="1"/>
</dbReference>
<dbReference type="InterPro" id="IPR000189">
    <property type="entry name" value="Transglyc_AS"/>
</dbReference>
<protein>
    <submittedName>
        <fullName evidence="5">Membrane-bound lytic murein transglycosylase D</fullName>
    </submittedName>
</protein>
<dbReference type="PROSITE" id="PS00922">
    <property type="entry name" value="TRANSGLYCOSYLASE"/>
    <property type="match status" value="1"/>
</dbReference>
<sequence length="426" mass="45909">MRQRFLLSAGSTVMMSLLLAATEQHAAAMPSVAGAATLASSSYSSPQPTSYRASSGTSDSTSHGTPAGITATVAHPSLTPDVTSRSFFWDAVDAVPQDAWTQLRKSFTWDIDALPPSARARVDKWIARYRQSPENIVSITREARPWLAWITQQVEERGLPGEIALLPFIESSFDPGARSYRGAAGLWQFMPRTGDALGLVRNGRYDGRLDVTASTGAALDYIEMQADQWYGGDIPLSLAAYNAGAGTVNGARRQAQRQGRGGDYWALNTLPGETMQYLPKLYAIAQIIGDPERYNVSLPEIHAAPAFASVTIDRRITLKSASRLLDVSQSRLARLNPGLLQGTLDPGNARTLLVPSDADRQAIAALSGTDNRSGAQVASTHRVERGDNLSAIATRYNVSQQDLIRWNAIDRPSTLQPGQLLSLSGG</sequence>
<feature type="signal peptide" evidence="3">
    <location>
        <begin position="1"/>
        <end position="26"/>
    </location>
</feature>
<dbReference type="Gene3D" id="3.10.350.10">
    <property type="entry name" value="LysM domain"/>
    <property type="match status" value="1"/>
</dbReference>
<organism evidence="5 6">
    <name type="scientific">Vreelandella subglaciescola</name>
    <dbReference type="NCBI Taxonomy" id="29571"/>
    <lineage>
        <taxon>Bacteria</taxon>
        <taxon>Pseudomonadati</taxon>
        <taxon>Pseudomonadota</taxon>
        <taxon>Gammaproteobacteria</taxon>
        <taxon>Oceanospirillales</taxon>
        <taxon>Halomonadaceae</taxon>
        <taxon>Vreelandella</taxon>
    </lineage>
</organism>
<dbReference type="InterPro" id="IPR023346">
    <property type="entry name" value="Lysozyme-like_dom_sf"/>
</dbReference>
<feature type="region of interest" description="Disordered" evidence="2">
    <location>
        <begin position="46"/>
        <end position="72"/>
    </location>
</feature>
<dbReference type="CDD" id="cd16894">
    <property type="entry name" value="MltD-like"/>
    <property type="match status" value="1"/>
</dbReference>
<accession>A0A1M7ES75</accession>
<dbReference type="InterPro" id="IPR008258">
    <property type="entry name" value="Transglycosylase_SLT_dom_1"/>
</dbReference>
<dbReference type="GO" id="GO:0016020">
    <property type="term" value="C:membrane"/>
    <property type="evidence" value="ECO:0007669"/>
    <property type="project" value="InterPro"/>
</dbReference>
<dbReference type="SUPFAM" id="SSF54106">
    <property type="entry name" value="LysM domain"/>
    <property type="match status" value="1"/>
</dbReference>
<dbReference type="Gene3D" id="1.10.530.10">
    <property type="match status" value="1"/>
</dbReference>
<feature type="chain" id="PRO_5012116210" evidence="3">
    <location>
        <begin position="27"/>
        <end position="426"/>
    </location>
</feature>
<evidence type="ECO:0000313" key="6">
    <source>
        <dbReference type="Proteomes" id="UP000190911"/>
    </source>
</evidence>